<dbReference type="Pfam" id="PF01965">
    <property type="entry name" value="DJ-1_PfpI"/>
    <property type="match status" value="1"/>
</dbReference>
<evidence type="ECO:0000256" key="1">
    <source>
        <dbReference type="ARBA" id="ARBA00023015"/>
    </source>
</evidence>
<dbReference type="GO" id="GO:0043565">
    <property type="term" value="F:sequence-specific DNA binding"/>
    <property type="evidence" value="ECO:0007669"/>
    <property type="project" value="InterPro"/>
</dbReference>
<dbReference type="CDD" id="cd03137">
    <property type="entry name" value="GATase1_AraC_1"/>
    <property type="match status" value="1"/>
</dbReference>
<dbReference type="SUPFAM" id="SSF46689">
    <property type="entry name" value="Homeodomain-like"/>
    <property type="match status" value="2"/>
</dbReference>
<organism evidence="4 5">
    <name type="scientific">Acidomonas methanolica NBRC 104435</name>
    <dbReference type="NCBI Taxonomy" id="1231351"/>
    <lineage>
        <taxon>Bacteria</taxon>
        <taxon>Pseudomonadati</taxon>
        <taxon>Pseudomonadota</taxon>
        <taxon>Alphaproteobacteria</taxon>
        <taxon>Acetobacterales</taxon>
        <taxon>Acetobacteraceae</taxon>
        <taxon>Acidomonas</taxon>
    </lineage>
</organism>
<dbReference type="Proteomes" id="UP000019760">
    <property type="component" value="Unassembled WGS sequence"/>
</dbReference>
<dbReference type="SUPFAM" id="SSF52317">
    <property type="entry name" value="Class I glutamine amidotransferase-like"/>
    <property type="match status" value="1"/>
</dbReference>
<dbReference type="RefSeq" id="WP_042061572.1">
    <property type="nucleotide sequence ID" value="NZ_BAND01000138.1"/>
</dbReference>
<keyword evidence="2" id="KW-0804">Transcription</keyword>
<accession>A0A023D9G8</accession>
<evidence type="ECO:0000259" key="3">
    <source>
        <dbReference type="PROSITE" id="PS01124"/>
    </source>
</evidence>
<feature type="domain" description="HTH araC/xylS-type" evidence="3">
    <location>
        <begin position="213"/>
        <end position="311"/>
    </location>
</feature>
<dbReference type="AlphaFoldDB" id="A0A023D9G8"/>
<dbReference type="Gene3D" id="3.40.50.880">
    <property type="match status" value="1"/>
</dbReference>
<dbReference type="SMART" id="SM00342">
    <property type="entry name" value="HTH_ARAC"/>
    <property type="match status" value="1"/>
</dbReference>
<proteinExistence type="predicted"/>
<dbReference type="InterPro" id="IPR018060">
    <property type="entry name" value="HTH_AraC"/>
</dbReference>
<comment type="caution">
    <text evidence="4">The sequence shown here is derived from an EMBL/GenBank/DDBJ whole genome shotgun (WGS) entry which is preliminary data.</text>
</comment>
<dbReference type="PANTHER" id="PTHR43130">
    <property type="entry name" value="ARAC-FAMILY TRANSCRIPTIONAL REGULATOR"/>
    <property type="match status" value="1"/>
</dbReference>
<keyword evidence="1" id="KW-0805">Transcription regulation</keyword>
<keyword evidence="5" id="KW-1185">Reference proteome</keyword>
<dbReference type="InterPro" id="IPR029062">
    <property type="entry name" value="Class_I_gatase-like"/>
</dbReference>
<sequence length="315" mass="34343">MTRCIGILLYPDFQLLDAAGPITAFEIAGRMAGDAYALTLLSRDGGSIRSSAGIVLDTTGVRDAGPLDTLIVVGGDGSRNAMHCPDLRAFLRARTNDTRRLCSVCSGAFLLAAASLLDGRRATTHWQRAEEFIRLFPHVRVDPDAIHIQDGAVWTSAGISAGIDLALALIGDDLGDALSRRVAQQMVVFHRRPGGQSQFSALLEMGGGEGRFTELLGWIRSHLHNRLTVETLADRMAMSPRNFTRTFRLSVGMSPAKAVERLRLEAARERVEHSDTPIETIAANAGFHNPERMRRAFLRAFGQPPQAMRRNASAM</sequence>
<name>A0A023D9G8_ACIMT</name>
<dbReference type="OrthoDB" id="9793422at2"/>
<dbReference type="InterPro" id="IPR002818">
    <property type="entry name" value="DJ-1/PfpI"/>
</dbReference>
<evidence type="ECO:0000313" key="5">
    <source>
        <dbReference type="Proteomes" id="UP000019760"/>
    </source>
</evidence>
<dbReference type="EMBL" id="BAND01000138">
    <property type="protein sequence ID" value="GAJ30466.1"/>
    <property type="molecule type" value="Genomic_DNA"/>
</dbReference>
<reference evidence="4 5" key="2">
    <citation type="journal article" date="2014" name="FEMS Microbiol. Lett.">
        <title>Draft genomic DNA sequence of the facultatively methylotrophic bacterium Acidomonas methanolica type strain MB58.</title>
        <authorList>
            <person name="Higashiura N."/>
            <person name="Hadano H."/>
            <person name="Hirakawa H."/>
            <person name="Matsutani M."/>
            <person name="Takabe S."/>
            <person name="Matsushita K."/>
            <person name="Azuma Y."/>
        </authorList>
    </citation>
    <scope>NUCLEOTIDE SEQUENCE [LARGE SCALE GENOMIC DNA]</scope>
    <source>
        <strain evidence="4 5">MB58</strain>
    </source>
</reference>
<evidence type="ECO:0000313" key="4">
    <source>
        <dbReference type="EMBL" id="GAJ30466.1"/>
    </source>
</evidence>
<reference evidence="5" key="1">
    <citation type="journal article" date="2014" name="FEMS Microbiol. Lett.">
        <title>Draft Genomic DNA Sequence of the Facultatively Methylotrophic Bacterium Acidomonas methanolica type strain MB58.</title>
        <authorList>
            <person name="Higashiura N."/>
            <person name="Hadano H."/>
            <person name="Hirakawa H."/>
            <person name="Matsutani M."/>
            <person name="Takabe S."/>
            <person name="Matsushita K."/>
            <person name="Azuma Y."/>
        </authorList>
    </citation>
    <scope>NUCLEOTIDE SEQUENCE [LARGE SCALE GENOMIC DNA]</scope>
    <source>
        <strain evidence="5">MB58</strain>
    </source>
</reference>
<evidence type="ECO:0000256" key="2">
    <source>
        <dbReference type="ARBA" id="ARBA00023163"/>
    </source>
</evidence>
<dbReference type="Gene3D" id="1.10.10.60">
    <property type="entry name" value="Homeodomain-like"/>
    <property type="match status" value="1"/>
</dbReference>
<gene>
    <name evidence="4" type="ORF">Amme_139_003</name>
</gene>
<dbReference type="Pfam" id="PF12833">
    <property type="entry name" value="HTH_18"/>
    <property type="match status" value="1"/>
</dbReference>
<dbReference type="PANTHER" id="PTHR43130:SF3">
    <property type="entry name" value="HTH-TYPE TRANSCRIPTIONAL REGULATOR RV1931C"/>
    <property type="match status" value="1"/>
</dbReference>
<dbReference type="PROSITE" id="PS01124">
    <property type="entry name" value="HTH_ARAC_FAMILY_2"/>
    <property type="match status" value="1"/>
</dbReference>
<dbReference type="GO" id="GO:0003700">
    <property type="term" value="F:DNA-binding transcription factor activity"/>
    <property type="evidence" value="ECO:0007669"/>
    <property type="project" value="InterPro"/>
</dbReference>
<dbReference type="InterPro" id="IPR009057">
    <property type="entry name" value="Homeodomain-like_sf"/>
</dbReference>
<dbReference type="InterPro" id="IPR052158">
    <property type="entry name" value="INH-QAR"/>
</dbReference>
<protein>
    <submittedName>
        <fullName evidence="4">Transcriptional regulator AraC</fullName>
    </submittedName>
</protein>